<comment type="caution">
    <text evidence="1">The sequence shown here is derived from an EMBL/GenBank/DDBJ whole genome shotgun (WGS) entry which is preliminary data.</text>
</comment>
<dbReference type="EMBL" id="SJJR01000041">
    <property type="protein sequence ID" value="TCB87720.1"/>
    <property type="molecule type" value="Genomic_DNA"/>
</dbReference>
<sequence length="123" mass="13114">MEVRIAAVRQGTPTMVEAVLAGIRLDAEWTGRPALPGDVVDVELDIDDVLRWGDTIAMASAESALHEGPRLRGTVEHHEQQILTLRIAAGLLQVELDDGPVAIPPGTAVVVVAQHPKLYPTGT</sequence>
<dbReference type="RefSeq" id="WP_131309618.1">
    <property type="nucleotide sequence ID" value="NZ_SJJR01000041.1"/>
</dbReference>
<dbReference type="Proteomes" id="UP000292274">
    <property type="component" value="Unassembled WGS sequence"/>
</dbReference>
<dbReference type="OrthoDB" id="3387827at2"/>
<evidence type="ECO:0000313" key="2">
    <source>
        <dbReference type="Proteomes" id="UP000292274"/>
    </source>
</evidence>
<name>A0A4R0FUY5_9ACTN</name>
<keyword evidence="2" id="KW-1185">Reference proteome</keyword>
<gene>
    <name evidence="1" type="ORF">E0H26_28825</name>
</gene>
<protein>
    <submittedName>
        <fullName evidence="1">Uncharacterized protein</fullName>
    </submittedName>
</protein>
<reference evidence="1 2" key="1">
    <citation type="submission" date="2019-02" db="EMBL/GenBank/DDBJ databases">
        <title>Jishengella sp. nov., isolated from a root of Zingiber montanum.</title>
        <authorList>
            <person name="Kuncharoen N."/>
            <person name="Kudo T."/>
            <person name="Masahiro Y."/>
            <person name="Ohkuma M."/>
            <person name="Tanasupawat S."/>
        </authorList>
    </citation>
    <scope>NUCLEOTIDE SEQUENCE [LARGE SCALE GENOMIC DNA]</scope>
    <source>
        <strain evidence="1 2">PLAI 1-1</strain>
    </source>
</reference>
<dbReference type="AlphaFoldDB" id="A0A4R0FUY5"/>
<evidence type="ECO:0000313" key="1">
    <source>
        <dbReference type="EMBL" id="TCB87720.1"/>
    </source>
</evidence>
<proteinExistence type="predicted"/>
<organism evidence="1 2">
    <name type="scientific">Micromonospora zingiberis</name>
    <dbReference type="NCBI Taxonomy" id="2053011"/>
    <lineage>
        <taxon>Bacteria</taxon>
        <taxon>Bacillati</taxon>
        <taxon>Actinomycetota</taxon>
        <taxon>Actinomycetes</taxon>
        <taxon>Micromonosporales</taxon>
        <taxon>Micromonosporaceae</taxon>
        <taxon>Micromonospora</taxon>
    </lineage>
</organism>
<accession>A0A4R0FUY5</accession>